<keyword evidence="1" id="KW-0472">Membrane</keyword>
<proteinExistence type="predicted"/>
<name>A0ABW6BE63_9SPHI</name>
<reference evidence="4" key="1">
    <citation type="journal article" date="2019" name="Int. J. Syst. Evol. Microbiol.">
        <title>The Global Catalogue of Microorganisms (GCM) 10K type strain sequencing project: providing services to taxonomists for standard genome sequencing and annotation.</title>
        <authorList>
            <consortium name="The Broad Institute Genomics Platform"/>
            <consortium name="The Broad Institute Genome Sequencing Center for Infectious Disease"/>
            <person name="Wu L."/>
            <person name="Ma J."/>
        </authorList>
    </citation>
    <scope>NUCLEOTIDE SEQUENCE [LARGE SCALE GENOMIC DNA]</scope>
    <source>
        <strain evidence="4">KCTC 22814</strain>
    </source>
</reference>
<feature type="transmembrane region" description="Helical" evidence="1">
    <location>
        <begin position="20"/>
        <end position="40"/>
    </location>
</feature>
<keyword evidence="3" id="KW-0418">Kinase</keyword>
<dbReference type="PANTHER" id="PTHR34220:SF7">
    <property type="entry name" value="SENSOR HISTIDINE KINASE YPDA"/>
    <property type="match status" value="1"/>
</dbReference>
<keyword evidence="4" id="KW-1185">Reference proteome</keyword>
<feature type="transmembrane region" description="Helical" evidence="1">
    <location>
        <begin position="60"/>
        <end position="77"/>
    </location>
</feature>
<gene>
    <name evidence="3" type="ORF">ACFS7Y_03050</name>
</gene>
<keyword evidence="3" id="KW-0808">Transferase</keyword>
<feature type="domain" description="Signal transduction histidine kinase internal region" evidence="2">
    <location>
        <begin position="190"/>
        <end position="266"/>
    </location>
</feature>
<dbReference type="EC" id="2.7.13.3" evidence="3"/>
<feature type="transmembrane region" description="Helical" evidence="1">
    <location>
        <begin position="97"/>
        <end position="121"/>
    </location>
</feature>
<evidence type="ECO:0000256" key="1">
    <source>
        <dbReference type="SAM" id="Phobius"/>
    </source>
</evidence>
<dbReference type="Proteomes" id="UP001597525">
    <property type="component" value="Unassembled WGS sequence"/>
</dbReference>
<organism evidence="3 4">
    <name type="scientific">Sphingobacterium bambusae</name>
    <dbReference type="NCBI Taxonomy" id="662858"/>
    <lineage>
        <taxon>Bacteria</taxon>
        <taxon>Pseudomonadati</taxon>
        <taxon>Bacteroidota</taxon>
        <taxon>Sphingobacteriia</taxon>
        <taxon>Sphingobacteriales</taxon>
        <taxon>Sphingobacteriaceae</taxon>
        <taxon>Sphingobacterium</taxon>
    </lineage>
</organism>
<dbReference type="InterPro" id="IPR050640">
    <property type="entry name" value="Bact_2-comp_sensor_kinase"/>
</dbReference>
<dbReference type="Pfam" id="PF06580">
    <property type="entry name" value="His_kinase"/>
    <property type="match status" value="1"/>
</dbReference>
<evidence type="ECO:0000313" key="3">
    <source>
        <dbReference type="EMBL" id="MFD2966344.1"/>
    </source>
</evidence>
<keyword evidence="1" id="KW-1133">Transmembrane helix</keyword>
<evidence type="ECO:0000259" key="2">
    <source>
        <dbReference type="Pfam" id="PF06580"/>
    </source>
</evidence>
<dbReference type="PANTHER" id="PTHR34220">
    <property type="entry name" value="SENSOR HISTIDINE KINASE YPDA"/>
    <property type="match status" value="1"/>
</dbReference>
<accession>A0ABW6BE63</accession>
<feature type="transmembrane region" description="Helical" evidence="1">
    <location>
        <begin position="141"/>
        <end position="162"/>
    </location>
</feature>
<evidence type="ECO:0000313" key="4">
    <source>
        <dbReference type="Proteomes" id="UP001597525"/>
    </source>
</evidence>
<protein>
    <submittedName>
        <fullName evidence="3">Sensor histidine kinase</fullName>
        <ecNumber evidence="3">2.7.13.3</ecNumber>
    </submittedName>
</protein>
<sequence length="371" mass="42632">MEEEQPMKKQEHTPSRNKIAKLAMVLYTLIGLYVLSFFIYPTSYWDLLLNMSVPELLFDLFTTLIICVVIVEFNFLIDKRLDKWIPWTKHALNRLFFQTIIQIAGTFIVVLIVASIFAIYLSLIDKLSNTAGLTLTQAWQYVIAILILTLIINIANSVYYLAANWKSELLNATAYKVKAAESKQLAAETELQSLRLQLDPHFVFNNLTVLSELILKDPQLGFAYTENFAKVYRYLLVNAKKDSITLREELKFLDLYLLLLQSRIGNGAIFDIDVDEALLNRHLPPVTLQLLVENALKYNSIDEDRPLHIRIYSNDMEELVVYNELLPLLNKHHSSGIGLKNIVSRYSLLTDRKPRISQDDVSFTVSIPLFA</sequence>
<keyword evidence="1" id="KW-0812">Transmembrane</keyword>
<comment type="caution">
    <text evidence="3">The sequence shown here is derived from an EMBL/GenBank/DDBJ whole genome shotgun (WGS) entry which is preliminary data.</text>
</comment>
<dbReference type="GO" id="GO:0004673">
    <property type="term" value="F:protein histidine kinase activity"/>
    <property type="evidence" value="ECO:0007669"/>
    <property type="project" value="UniProtKB-EC"/>
</dbReference>
<dbReference type="InterPro" id="IPR010559">
    <property type="entry name" value="Sig_transdc_His_kin_internal"/>
</dbReference>
<dbReference type="EMBL" id="JBHUPB010000003">
    <property type="protein sequence ID" value="MFD2966344.1"/>
    <property type="molecule type" value="Genomic_DNA"/>
</dbReference>